<dbReference type="AlphaFoldDB" id="A0A3P3VU36"/>
<gene>
    <name evidence="2" type="ORF">EG850_09485</name>
</gene>
<dbReference type="InterPro" id="IPR009218">
    <property type="entry name" value="HD_phosphohydro"/>
</dbReference>
<dbReference type="OrthoDB" id="9808993at2"/>
<keyword evidence="3" id="KW-1185">Reference proteome</keyword>
<dbReference type="SUPFAM" id="SSF109604">
    <property type="entry name" value="HD-domain/PDEase-like"/>
    <property type="match status" value="1"/>
</dbReference>
<accession>A0A3P3VU36</accession>
<reference evidence="2 3" key="1">
    <citation type="submission" date="2018-11" db="EMBL/GenBank/DDBJ databases">
        <title>YIM 102482-1 draft genome.</title>
        <authorList>
            <person name="Li G."/>
            <person name="Jiang Y."/>
        </authorList>
    </citation>
    <scope>NUCLEOTIDE SEQUENCE [LARGE SCALE GENOMIC DNA]</scope>
    <source>
        <strain evidence="2 3">YIM 102482-1</strain>
    </source>
</reference>
<dbReference type="PANTHER" id="PTHR21174:SF0">
    <property type="entry name" value="HD PHOSPHOHYDROLASE FAMILY PROTEIN-RELATED"/>
    <property type="match status" value="1"/>
</dbReference>
<evidence type="ECO:0000313" key="3">
    <source>
        <dbReference type="Proteomes" id="UP000274391"/>
    </source>
</evidence>
<dbReference type="Proteomes" id="UP000274391">
    <property type="component" value="Unassembled WGS sequence"/>
</dbReference>
<dbReference type="EMBL" id="RQVS01000010">
    <property type="protein sequence ID" value="RRJ86315.1"/>
    <property type="molecule type" value="Genomic_DNA"/>
</dbReference>
<dbReference type="InterPro" id="IPR025109">
    <property type="entry name" value="DUF4031"/>
</dbReference>
<name>A0A3P3VU36_9MICO</name>
<sequence length="313" mass="35261">MTVLIDPPYWRAHGTIWSHMVSDSDHAELHAFAQALGLPRRAFDLDHYDVPERLHGTAVASGAEAVSGRELLSRLVASELRVRRADRPEAARRQRIAYLHDEWARLGERLEIETSPWGQLGASLIDRWSEPHRRYHDLSHLHDVLLALDQLSLEGSAPLASDAFAPTDVEVQLAAWFHDAIYQGTPDDEHDSAELAGAELRRLGLSERRVDAVVRLVLATKPGSSDAENPDAAPLLDADLSIFAAGRAHYQRYTEAVRDEYEFVPEEDFRQGRARILESYLQREWIYASARARELWESRARANLAAEIAALRA</sequence>
<proteinExistence type="predicted"/>
<evidence type="ECO:0000313" key="2">
    <source>
        <dbReference type="EMBL" id="RRJ86315.1"/>
    </source>
</evidence>
<dbReference type="PANTHER" id="PTHR21174">
    <property type="match status" value="1"/>
</dbReference>
<feature type="domain" description="DUF4031" evidence="1">
    <location>
        <begin position="3"/>
        <end position="77"/>
    </location>
</feature>
<protein>
    <submittedName>
        <fullName evidence="2">DUF4031 domain-containing protein</fullName>
    </submittedName>
</protein>
<comment type="caution">
    <text evidence="2">The sequence shown here is derived from an EMBL/GenBank/DDBJ whole genome shotgun (WGS) entry which is preliminary data.</text>
</comment>
<dbReference type="RefSeq" id="WP_124972858.1">
    <property type="nucleotide sequence ID" value="NZ_RQVS01000010.1"/>
</dbReference>
<organism evidence="2 3">
    <name type="scientific">Gulosibacter macacae</name>
    <dbReference type="NCBI Taxonomy" id="2488791"/>
    <lineage>
        <taxon>Bacteria</taxon>
        <taxon>Bacillati</taxon>
        <taxon>Actinomycetota</taxon>
        <taxon>Actinomycetes</taxon>
        <taxon>Micrococcales</taxon>
        <taxon>Microbacteriaceae</taxon>
        <taxon>Gulosibacter</taxon>
    </lineage>
</organism>
<evidence type="ECO:0000259" key="1">
    <source>
        <dbReference type="Pfam" id="PF13223"/>
    </source>
</evidence>
<dbReference type="Pfam" id="PF13223">
    <property type="entry name" value="DUF4031"/>
    <property type="match status" value="1"/>
</dbReference>
<dbReference type="Gene3D" id="1.10.3210.10">
    <property type="entry name" value="Hypothetical protein af1432"/>
    <property type="match status" value="1"/>
</dbReference>